<feature type="domain" description="Amine oxidase" evidence="8">
    <location>
        <begin position="15"/>
        <end position="495"/>
    </location>
</feature>
<comment type="similarity">
    <text evidence="3">Belongs to the flavin monoamine oxidase family.</text>
</comment>
<dbReference type="InterPro" id="IPR050281">
    <property type="entry name" value="Flavin_monoamine_oxidase"/>
</dbReference>
<dbReference type="Proteomes" id="UP000663879">
    <property type="component" value="Unassembled WGS sequence"/>
</dbReference>
<dbReference type="OrthoDB" id="5046242at2759"/>
<evidence type="ECO:0000256" key="6">
    <source>
        <dbReference type="ARBA" id="ARBA00022827"/>
    </source>
</evidence>
<gene>
    <name evidence="9" type="ORF">OXX778_LOCUS1940</name>
</gene>
<dbReference type="GO" id="GO:0046592">
    <property type="term" value="F:polyamine oxidase activity"/>
    <property type="evidence" value="ECO:0007669"/>
    <property type="project" value="TreeGrafter"/>
</dbReference>
<dbReference type="InterPro" id="IPR002937">
    <property type="entry name" value="Amino_oxidase"/>
</dbReference>
<name>A0A813M7F6_9BILA</name>
<evidence type="ECO:0000256" key="2">
    <source>
        <dbReference type="ARBA" id="ARBA00004496"/>
    </source>
</evidence>
<dbReference type="GO" id="GO:0005737">
    <property type="term" value="C:cytoplasm"/>
    <property type="evidence" value="ECO:0007669"/>
    <property type="project" value="UniProtKB-SubCell"/>
</dbReference>
<keyword evidence="7" id="KW-0560">Oxidoreductase</keyword>
<dbReference type="PANTHER" id="PTHR10742:SF405">
    <property type="entry name" value="PEROXISOMAL N(1)-ACETYL-SPERMINE_SPERMIDINE OXIDASE"/>
    <property type="match status" value="1"/>
</dbReference>
<keyword evidence="4" id="KW-0963">Cytoplasm</keyword>
<reference evidence="9" key="1">
    <citation type="submission" date="2021-02" db="EMBL/GenBank/DDBJ databases">
        <authorList>
            <person name="Nowell W R."/>
        </authorList>
    </citation>
    <scope>NUCLEOTIDE SEQUENCE</scope>
    <source>
        <strain evidence="9">Ploen Becks lab</strain>
    </source>
</reference>
<evidence type="ECO:0000313" key="10">
    <source>
        <dbReference type="Proteomes" id="UP000663879"/>
    </source>
</evidence>
<proteinExistence type="inferred from homology"/>
<dbReference type="Gene3D" id="3.90.660.10">
    <property type="match status" value="1"/>
</dbReference>
<evidence type="ECO:0000256" key="4">
    <source>
        <dbReference type="ARBA" id="ARBA00022490"/>
    </source>
</evidence>
<evidence type="ECO:0000256" key="7">
    <source>
        <dbReference type="ARBA" id="ARBA00023002"/>
    </source>
</evidence>
<evidence type="ECO:0000256" key="1">
    <source>
        <dbReference type="ARBA" id="ARBA00001974"/>
    </source>
</evidence>
<comment type="caution">
    <text evidence="9">The sequence shown here is derived from an EMBL/GenBank/DDBJ whole genome shotgun (WGS) entry which is preliminary data.</text>
</comment>
<comment type="cofactor">
    <cofactor evidence="1">
        <name>FAD</name>
        <dbReference type="ChEBI" id="CHEBI:57692"/>
    </cofactor>
</comment>
<evidence type="ECO:0000256" key="5">
    <source>
        <dbReference type="ARBA" id="ARBA00022630"/>
    </source>
</evidence>
<comment type="subcellular location">
    <subcellularLocation>
        <location evidence="2">Cytoplasm</location>
    </subcellularLocation>
</comment>
<dbReference type="SUPFAM" id="SSF51905">
    <property type="entry name" value="FAD/NAD(P)-binding domain"/>
    <property type="match status" value="1"/>
</dbReference>
<organism evidence="9 10">
    <name type="scientific">Brachionus calyciflorus</name>
    <dbReference type="NCBI Taxonomy" id="104777"/>
    <lineage>
        <taxon>Eukaryota</taxon>
        <taxon>Metazoa</taxon>
        <taxon>Spiralia</taxon>
        <taxon>Gnathifera</taxon>
        <taxon>Rotifera</taxon>
        <taxon>Eurotatoria</taxon>
        <taxon>Monogononta</taxon>
        <taxon>Pseudotrocha</taxon>
        <taxon>Ploima</taxon>
        <taxon>Brachionidae</taxon>
        <taxon>Brachionus</taxon>
    </lineage>
</organism>
<dbReference type="InterPro" id="IPR036188">
    <property type="entry name" value="FAD/NAD-bd_sf"/>
</dbReference>
<evidence type="ECO:0000259" key="8">
    <source>
        <dbReference type="Pfam" id="PF01593"/>
    </source>
</evidence>
<keyword evidence="10" id="KW-1185">Reference proteome</keyword>
<evidence type="ECO:0000313" key="9">
    <source>
        <dbReference type="EMBL" id="CAF0718372.1"/>
    </source>
</evidence>
<dbReference type="Pfam" id="PF01593">
    <property type="entry name" value="Amino_oxidase"/>
    <property type="match status" value="1"/>
</dbReference>
<keyword evidence="6" id="KW-0274">FAD</keyword>
<evidence type="ECO:0000256" key="3">
    <source>
        <dbReference type="ARBA" id="ARBA00005995"/>
    </source>
</evidence>
<dbReference type="EMBL" id="CAJNOC010000138">
    <property type="protein sequence ID" value="CAF0718372.1"/>
    <property type="molecule type" value="Genomic_DNA"/>
</dbReference>
<dbReference type="Gene3D" id="3.50.50.60">
    <property type="entry name" value="FAD/NAD(P)-binding domain"/>
    <property type="match status" value="1"/>
</dbReference>
<dbReference type="AlphaFoldDB" id="A0A813M7F6"/>
<sequence length="498" mass="58424">MQYSFTKTAIIGAGISGISTAIKLLENNYDEFLIFEANDRIGGRINTIPYGNSFLELGAQYIHGQVNNPIYKLALENRLIEDKYKEILDETDDLTKENIYSDNNGVRLDEKLLDWAQFCFYNAYNLAHDLKHETNQNLGEFIYENYIRLMTEKLDPIVFKNEINQNLIDAIFQWNFKWECMFNGCESLFDMSLKNFKNYTKLDGCQIIEFNNGYKSLLQSLIGNFQENFEKNLKLNFELKNILLCHKLKNDINSECEHCKHTDDENKIVLLFDKDRVVLCERVLCTMSLGFFKENFENMIRPSALVPNEKLDAIKRMGFGTVNKIILVYEKPFWNENLELINPIWNIESREKMFETLKNKNVKTRWFEDICSFCTANNNKNVLIGWIAGNYHESLSNDEIKRDCTILLRKFLGREDIPEPIDLVRSNWYSNRFTRGSYSFYAYETFDEDTKRIAKPISFNNKIFIQFAGEATHDNFYSTVHGAYLTGLREADRIIKDL</sequence>
<dbReference type="PANTHER" id="PTHR10742">
    <property type="entry name" value="FLAVIN MONOAMINE OXIDASE"/>
    <property type="match status" value="1"/>
</dbReference>
<keyword evidence="5" id="KW-0285">Flavoprotein</keyword>
<accession>A0A813M7F6</accession>
<dbReference type="SUPFAM" id="SSF54373">
    <property type="entry name" value="FAD-linked reductases, C-terminal domain"/>
    <property type="match status" value="1"/>
</dbReference>
<protein>
    <recommendedName>
        <fullName evidence="8">Amine oxidase domain-containing protein</fullName>
    </recommendedName>
</protein>